<dbReference type="AlphaFoldDB" id="A0A167L0N0"/>
<keyword evidence="1" id="KW-1133">Transmembrane helix</keyword>
<reference evidence="2 3" key="1">
    <citation type="submission" date="2013-07" db="EMBL/GenBank/DDBJ databases">
        <title>Comparative Genomic and Metabolomic Analysis of Twelve Strains of Pseudoalteromonas luteoviolacea.</title>
        <authorList>
            <person name="Vynne N.G."/>
            <person name="Mansson M."/>
            <person name="Gram L."/>
        </authorList>
    </citation>
    <scope>NUCLEOTIDE SEQUENCE [LARGE SCALE GENOMIC DNA]</scope>
    <source>
        <strain evidence="2 3">S4060-1</strain>
    </source>
</reference>
<proteinExistence type="predicted"/>
<evidence type="ECO:0000313" key="3">
    <source>
        <dbReference type="Proteomes" id="UP000076661"/>
    </source>
</evidence>
<accession>A0A167L0N0</accession>
<dbReference type="PATRIC" id="fig|1365257.3.peg.3624"/>
<name>A0A167L0N0_9GAMM</name>
<dbReference type="Proteomes" id="UP000076661">
    <property type="component" value="Unassembled WGS sequence"/>
</dbReference>
<evidence type="ECO:0000256" key="1">
    <source>
        <dbReference type="SAM" id="Phobius"/>
    </source>
</evidence>
<organism evidence="2 3">
    <name type="scientific">Pseudoalteromonas luteoviolacea S4060-1</name>
    <dbReference type="NCBI Taxonomy" id="1365257"/>
    <lineage>
        <taxon>Bacteria</taxon>
        <taxon>Pseudomonadati</taxon>
        <taxon>Pseudomonadota</taxon>
        <taxon>Gammaproteobacteria</taxon>
        <taxon>Alteromonadales</taxon>
        <taxon>Pseudoalteromonadaceae</taxon>
        <taxon>Pseudoalteromonas</taxon>
    </lineage>
</organism>
<keyword evidence="1" id="KW-0812">Transmembrane</keyword>
<dbReference type="EMBL" id="AUXX01000033">
    <property type="protein sequence ID" value="KZN63617.1"/>
    <property type="molecule type" value="Genomic_DNA"/>
</dbReference>
<feature type="transmembrane region" description="Helical" evidence="1">
    <location>
        <begin position="85"/>
        <end position="108"/>
    </location>
</feature>
<keyword evidence="1" id="KW-0472">Membrane</keyword>
<gene>
    <name evidence="2" type="ORF">N478_24060</name>
</gene>
<evidence type="ECO:0000313" key="2">
    <source>
        <dbReference type="EMBL" id="KZN63617.1"/>
    </source>
</evidence>
<protein>
    <submittedName>
        <fullName evidence="2">Uncharacterized protein</fullName>
    </submittedName>
</protein>
<comment type="caution">
    <text evidence="2">The sequence shown here is derived from an EMBL/GenBank/DDBJ whole genome shotgun (WGS) entry which is preliminary data.</text>
</comment>
<sequence>MGYLFLIVCSFMGGIYCRRASNNKLMIIQNYLSSSYPNFYYELSVDRFDIGQTEAFAFNLSRPSLKDKLDNLDDTRLKELLLDKYFADVGCIFFSLGAVFFFSLLILVL</sequence>